<evidence type="ECO:0000313" key="1">
    <source>
        <dbReference type="EMBL" id="GIY17763.1"/>
    </source>
</evidence>
<comment type="caution">
    <text evidence="1">The sequence shown here is derived from an EMBL/GenBank/DDBJ whole genome shotgun (WGS) entry which is preliminary data.</text>
</comment>
<organism evidence="1 2">
    <name type="scientific">Caerostris extrusa</name>
    <name type="common">Bark spider</name>
    <name type="synonym">Caerostris bankana</name>
    <dbReference type="NCBI Taxonomy" id="172846"/>
    <lineage>
        <taxon>Eukaryota</taxon>
        <taxon>Metazoa</taxon>
        <taxon>Ecdysozoa</taxon>
        <taxon>Arthropoda</taxon>
        <taxon>Chelicerata</taxon>
        <taxon>Arachnida</taxon>
        <taxon>Araneae</taxon>
        <taxon>Araneomorphae</taxon>
        <taxon>Entelegynae</taxon>
        <taxon>Araneoidea</taxon>
        <taxon>Araneidae</taxon>
        <taxon>Caerostris</taxon>
    </lineage>
</organism>
<evidence type="ECO:0000313" key="2">
    <source>
        <dbReference type="Proteomes" id="UP001054945"/>
    </source>
</evidence>
<dbReference type="AlphaFoldDB" id="A0AAV4RCF4"/>
<reference evidence="1 2" key="1">
    <citation type="submission" date="2021-06" db="EMBL/GenBank/DDBJ databases">
        <title>Caerostris extrusa draft genome.</title>
        <authorList>
            <person name="Kono N."/>
            <person name="Arakawa K."/>
        </authorList>
    </citation>
    <scope>NUCLEOTIDE SEQUENCE [LARGE SCALE GENOMIC DNA]</scope>
</reference>
<dbReference type="Proteomes" id="UP001054945">
    <property type="component" value="Unassembled WGS sequence"/>
</dbReference>
<name>A0AAV4RCF4_CAEEX</name>
<protein>
    <submittedName>
        <fullName evidence="1">Uncharacterized protein</fullName>
    </submittedName>
</protein>
<dbReference type="EMBL" id="BPLR01007541">
    <property type="protein sequence ID" value="GIY17763.1"/>
    <property type="molecule type" value="Genomic_DNA"/>
</dbReference>
<proteinExistence type="predicted"/>
<keyword evidence="2" id="KW-1185">Reference proteome</keyword>
<sequence>MIFVIVVCAFIGIVAVLAILTLWRKKHSRFVPDNKQSVFQVLVDAMDSILFVTSGKKNALHLYILKYFREKSKKFRRQPLFTHWLCGVPLVVIHKAEAVKSSGSVERKKRITQKSDFHEFFKPCVANVTVRSGKSEGSCSLLVSRAACSKDTSLSSMSMRRNWSSFCTRKRAKNSRALKDLFPCAPWIYCASAWTLPLLWTNQLFIRSFFLESILGVKIGALQSEAEEYVSSLQSYAHYVVVLG</sequence>
<accession>A0AAV4RCF4</accession>
<gene>
    <name evidence="1" type="ORF">CEXT_677841</name>
</gene>